<protein>
    <recommendedName>
        <fullName evidence="3">Transposase Tc1-like domain-containing protein</fullName>
    </recommendedName>
</protein>
<feature type="region of interest" description="Disordered" evidence="1">
    <location>
        <begin position="1"/>
        <end position="36"/>
    </location>
</feature>
<reference evidence="2" key="1">
    <citation type="submission" date="2020-07" db="EMBL/GenBank/DDBJ databases">
        <authorList>
            <person name="Ferguson B K."/>
        </authorList>
    </citation>
    <scope>NUCLEOTIDE SEQUENCE</scope>
    <source>
        <strain evidence="2">L06</strain>
    </source>
</reference>
<organism evidence="2">
    <name type="scientific">Bracon brevicornis</name>
    <dbReference type="NCBI Taxonomy" id="1563983"/>
    <lineage>
        <taxon>Eukaryota</taxon>
        <taxon>Metazoa</taxon>
        <taxon>Ecdysozoa</taxon>
        <taxon>Arthropoda</taxon>
        <taxon>Hexapoda</taxon>
        <taxon>Insecta</taxon>
        <taxon>Pterygota</taxon>
        <taxon>Neoptera</taxon>
        <taxon>Endopterygota</taxon>
        <taxon>Hymenoptera</taxon>
        <taxon>Apocrita</taxon>
        <taxon>Ichneumonoidea</taxon>
        <taxon>Braconidae</taxon>
        <taxon>Braconinae</taxon>
        <taxon>Bracon</taxon>
    </lineage>
</organism>
<evidence type="ECO:0008006" key="3">
    <source>
        <dbReference type="Google" id="ProtNLM"/>
    </source>
</evidence>
<gene>
    <name evidence="2" type="ORF">BBRV_LOCUS28852</name>
</gene>
<name>A0A6V7INM3_9HYME</name>
<sequence>MPRGAGGRPRNRTNLRPEEEILDEVEREPTTSGRRVARQIGCSETLVNRVLRAEKLHPYHYTPVQNIHDGDEEIRMQFCQRFLQLNDDTPELLSHILWTDESPLTGKRIFNQHNLHFYADGNPHLTVHKSSQEHCSVNIWDGISGDQ</sequence>
<accession>A0A6V7INM3</accession>
<dbReference type="PANTHER" id="PTHR47326:SF1">
    <property type="entry name" value="HTH PSQ-TYPE DOMAIN-CONTAINING PROTEIN"/>
    <property type="match status" value="1"/>
</dbReference>
<dbReference type="AlphaFoldDB" id="A0A6V7INM3"/>
<dbReference type="EMBL" id="CADCXW020000008">
    <property type="protein sequence ID" value="CAD1540676.1"/>
    <property type="molecule type" value="Genomic_DNA"/>
</dbReference>
<evidence type="ECO:0000313" key="2">
    <source>
        <dbReference type="EMBL" id="CAD1540676.1"/>
    </source>
</evidence>
<dbReference type="PANTHER" id="PTHR47326">
    <property type="entry name" value="TRANSPOSABLE ELEMENT TC3 TRANSPOSASE-LIKE PROTEIN"/>
    <property type="match status" value="1"/>
</dbReference>
<proteinExistence type="predicted"/>
<evidence type="ECO:0000256" key="1">
    <source>
        <dbReference type="SAM" id="MobiDB-lite"/>
    </source>
</evidence>